<gene>
    <name evidence="1" type="ORF">HNY73_005628</name>
</gene>
<dbReference type="Pfam" id="PF02995">
    <property type="entry name" value="DUF229"/>
    <property type="match status" value="1"/>
</dbReference>
<dbReference type="CDD" id="cd16021">
    <property type="entry name" value="ALP_like"/>
    <property type="match status" value="1"/>
</dbReference>
<comment type="caution">
    <text evidence="1">The sequence shown here is derived from an EMBL/GenBank/DDBJ whole genome shotgun (WGS) entry which is preliminary data.</text>
</comment>
<dbReference type="InterPro" id="IPR017850">
    <property type="entry name" value="Alkaline_phosphatase_core_sf"/>
</dbReference>
<dbReference type="PANTHER" id="PTHR10974:SF1">
    <property type="entry name" value="FI08016P-RELATED"/>
    <property type="match status" value="1"/>
</dbReference>
<dbReference type="GO" id="GO:0005615">
    <property type="term" value="C:extracellular space"/>
    <property type="evidence" value="ECO:0007669"/>
    <property type="project" value="TreeGrafter"/>
</dbReference>
<dbReference type="Proteomes" id="UP000807504">
    <property type="component" value="Unassembled WGS sequence"/>
</dbReference>
<organism evidence="1 2">
    <name type="scientific">Argiope bruennichi</name>
    <name type="common">Wasp spider</name>
    <name type="synonym">Aranea bruennichi</name>
    <dbReference type="NCBI Taxonomy" id="94029"/>
    <lineage>
        <taxon>Eukaryota</taxon>
        <taxon>Metazoa</taxon>
        <taxon>Ecdysozoa</taxon>
        <taxon>Arthropoda</taxon>
        <taxon>Chelicerata</taxon>
        <taxon>Arachnida</taxon>
        <taxon>Araneae</taxon>
        <taxon>Araneomorphae</taxon>
        <taxon>Entelegynae</taxon>
        <taxon>Araneoidea</taxon>
        <taxon>Araneidae</taxon>
        <taxon>Argiope</taxon>
    </lineage>
</organism>
<proteinExistence type="predicted"/>
<dbReference type="EMBL" id="JABXBU010000011">
    <property type="protein sequence ID" value="KAF8790638.1"/>
    <property type="molecule type" value="Genomic_DNA"/>
</dbReference>
<evidence type="ECO:0000313" key="1">
    <source>
        <dbReference type="EMBL" id="KAF8790638.1"/>
    </source>
</evidence>
<dbReference type="InterPro" id="IPR004245">
    <property type="entry name" value="DUF229"/>
</dbReference>
<dbReference type="AlphaFoldDB" id="A0A8T0FK83"/>
<reference evidence="1" key="2">
    <citation type="submission" date="2020-06" db="EMBL/GenBank/DDBJ databases">
        <authorList>
            <person name="Sheffer M."/>
        </authorList>
    </citation>
    <scope>NUCLEOTIDE SEQUENCE</scope>
</reference>
<dbReference type="PANTHER" id="PTHR10974">
    <property type="entry name" value="FI08016P-RELATED"/>
    <property type="match status" value="1"/>
</dbReference>
<keyword evidence="2" id="KW-1185">Reference proteome</keyword>
<dbReference type="SUPFAM" id="SSF53649">
    <property type="entry name" value="Alkaline phosphatase-like"/>
    <property type="match status" value="1"/>
</dbReference>
<reference evidence="1" key="1">
    <citation type="journal article" date="2020" name="bioRxiv">
        <title>Chromosome-level reference genome of the European wasp spider Argiope bruennichi: a resource for studies on range expansion and evolutionary adaptation.</title>
        <authorList>
            <person name="Sheffer M.M."/>
            <person name="Hoppe A."/>
            <person name="Krehenwinkel H."/>
            <person name="Uhl G."/>
            <person name="Kuss A.W."/>
            <person name="Jensen L."/>
            <person name="Jensen C."/>
            <person name="Gillespie R.G."/>
            <person name="Hoff K.J."/>
            <person name="Prost S."/>
        </authorList>
    </citation>
    <scope>NUCLEOTIDE SEQUENCE</scope>
</reference>
<accession>A0A8T0FK83</accession>
<dbReference type="Gene3D" id="3.40.720.10">
    <property type="entry name" value="Alkaline Phosphatase, subunit A"/>
    <property type="match status" value="1"/>
</dbReference>
<dbReference type="FunFam" id="3.40.720.10:FF:000017">
    <property type="entry name" value="Predicted protein"/>
    <property type="match status" value="1"/>
</dbReference>
<name>A0A8T0FK83_ARGBR</name>
<evidence type="ECO:0000313" key="2">
    <source>
        <dbReference type="Proteomes" id="UP000807504"/>
    </source>
</evidence>
<sequence length="673" mass="77404">MGSSLRRIFVILSTFSLVGLILFLSYSGDEIISESSKPVQIKWLVDNHGFILNTPGCQIPDWDPYDPSVLPFISRVNSPYKCPGRPQFLTAKPNGVVTLDENFLHFYYGILTDNVSCTYRAIIRDPGDEKERTDNKYYFGNPKKLEFGVPLKDEFMIAKCTIQEFPNLTQFIPLVPLKPDVEKEKTKLVKSSLQEDPLNVIIVGIDSVSKLNFLRHFRKTHRFLKENLSYIELNGYTKVADNTFPNLVPLLTGHFIEHYWNESVRDMFFDDVDFIWKNYSRRGFRTLFAEDAPHIATFNYLKRGFKNPPADYYFRPFALAVEKSVIRRESKANCLQSKFEMDILYDYLKDFVKTMGDRPLFAFTFVARLTHDSLNAAGYADEPTFHLLRDLHDSGALNKSLLILFSDHGIRFGPIRQTYIGKFEERMPFIYLFFPPWFLVKHPEFAANLRQNQDRLTTPFDIHATLVHLLNVTRQPSPELNKTLSLLTPNGLSLMDPIPINRTCEQANILPHWCPCQIHKPVPVTEPVVTNCALALIDTINELLKPYENVCAPLKMEKIIDARFGQANDLVLRFVKHQNDVINRHVILGDKINAPGDYLIVISASPSGGIFEGTVRYDVEDGTYRVLDDISRLNMYGNQSVCISSARIRKFCFCKSKTLFHKIFRTMRNTTIS</sequence>
<protein>
    <submittedName>
        <fullName evidence="1">Uncharacterized protein</fullName>
    </submittedName>
</protein>